<keyword evidence="3" id="KW-0378">Hydrolase</keyword>
<proteinExistence type="predicted"/>
<dbReference type="PANTHER" id="PTHR35797">
    <property type="entry name" value="PROTEASE-RELATED"/>
    <property type="match status" value="1"/>
</dbReference>
<feature type="transmembrane region" description="Helical" evidence="1">
    <location>
        <begin position="87"/>
        <end position="107"/>
    </location>
</feature>
<reference evidence="3 4" key="1">
    <citation type="submission" date="2020-10" db="EMBL/GenBank/DDBJ databases">
        <title>Myceligenerans pegani sp. nov., an endophytic actinomycete isolated from Peganum harmala L. in Xinjiang, China.</title>
        <authorList>
            <person name="Xin L."/>
        </authorList>
    </citation>
    <scope>NUCLEOTIDE SEQUENCE [LARGE SCALE GENOMIC DNA]</scope>
    <source>
        <strain evidence="3 4">TRM65318</strain>
    </source>
</reference>
<gene>
    <name evidence="3" type="ORF">IHE71_21460</name>
</gene>
<dbReference type="Pfam" id="PF02517">
    <property type="entry name" value="Rce1-like"/>
    <property type="match status" value="1"/>
</dbReference>
<evidence type="ECO:0000256" key="1">
    <source>
        <dbReference type="SAM" id="Phobius"/>
    </source>
</evidence>
<evidence type="ECO:0000313" key="4">
    <source>
        <dbReference type="Proteomes" id="UP000625527"/>
    </source>
</evidence>
<keyword evidence="3" id="KW-0645">Protease</keyword>
<sequence length="266" mass="28864">MSREHGSRSLVAFFSLSFLIGWGALALLLVFADQLEPHFGPPSGGHPIFVLAVYSPAIAALVLVARRGGLAALGGYLRRLTLWRMPAAWWLFLLLGIPALKYLSAAFNGTAGEFPFSPWYGVLAALLPVLLLGPVEEIGWRGYALPLLQRRFTPLVASLILGALWGLWHLPAFLLGGTVQSQWSFGAFLIGALALSVLMTPMFNAARGSILIPALFHFQLNGPAWPDGQPWENYVFAAAAVVMVLWKRDAFLSRDGAVTDLMAPAR</sequence>
<feature type="transmembrane region" description="Helical" evidence="1">
    <location>
        <begin position="119"/>
        <end position="140"/>
    </location>
</feature>
<keyword evidence="4" id="KW-1185">Reference proteome</keyword>
<dbReference type="PANTHER" id="PTHR35797:SF1">
    <property type="entry name" value="PROTEASE"/>
    <property type="match status" value="1"/>
</dbReference>
<dbReference type="Proteomes" id="UP000625527">
    <property type="component" value="Unassembled WGS sequence"/>
</dbReference>
<protein>
    <submittedName>
        <fullName evidence="3">CPBP family intramembrane metalloprotease</fullName>
    </submittedName>
</protein>
<name>A0ABR9N3N0_9MICO</name>
<dbReference type="EMBL" id="JADAQT010000108">
    <property type="protein sequence ID" value="MBE1878266.1"/>
    <property type="molecule type" value="Genomic_DNA"/>
</dbReference>
<evidence type="ECO:0000313" key="3">
    <source>
        <dbReference type="EMBL" id="MBE1878266.1"/>
    </source>
</evidence>
<dbReference type="GO" id="GO:0008237">
    <property type="term" value="F:metallopeptidase activity"/>
    <property type="evidence" value="ECO:0007669"/>
    <property type="project" value="UniProtKB-KW"/>
</dbReference>
<keyword evidence="3" id="KW-0482">Metalloprotease</keyword>
<feature type="transmembrane region" description="Helical" evidence="1">
    <location>
        <begin position="183"/>
        <end position="203"/>
    </location>
</feature>
<keyword evidence="1" id="KW-0812">Transmembrane</keyword>
<keyword evidence="1" id="KW-0472">Membrane</keyword>
<dbReference type="InterPro" id="IPR042150">
    <property type="entry name" value="MmRce1-like"/>
</dbReference>
<comment type="caution">
    <text evidence="3">The sequence shown here is derived from an EMBL/GenBank/DDBJ whole genome shotgun (WGS) entry which is preliminary data.</text>
</comment>
<organism evidence="3 4">
    <name type="scientific">Myceligenerans pegani</name>
    <dbReference type="NCBI Taxonomy" id="2776917"/>
    <lineage>
        <taxon>Bacteria</taxon>
        <taxon>Bacillati</taxon>
        <taxon>Actinomycetota</taxon>
        <taxon>Actinomycetes</taxon>
        <taxon>Micrococcales</taxon>
        <taxon>Promicromonosporaceae</taxon>
        <taxon>Myceligenerans</taxon>
    </lineage>
</organism>
<feature type="domain" description="CAAX prenyl protease 2/Lysostaphin resistance protein A-like" evidence="2">
    <location>
        <begin position="121"/>
        <end position="221"/>
    </location>
</feature>
<feature type="transmembrane region" description="Helical" evidence="1">
    <location>
        <begin position="48"/>
        <end position="66"/>
    </location>
</feature>
<feature type="transmembrane region" description="Helical" evidence="1">
    <location>
        <begin position="152"/>
        <end position="171"/>
    </location>
</feature>
<dbReference type="InterPro" id="IPR003675">
    <property type="entry name" value="Rce1/LyrA-like_dom"/>
</dbReference>
<accession>A0ABR9N3N0</accession>
<keyword evidence="1" id="KW-1133">Transmembrane helix</keyword>
<evidence type="ECO:0000259" key="2">
    <source>
        <dbReference type="Pfam" id="PF02517"/>
    </source>
</evidence>